<sequence>MNSTRILSVTVGPENVEPTVQLRPQLQRREQEQDRRLLQTHETSFSLFKDSEQFLSGKSPMDIATSSP</sequence>
<protein>
    <submittedName>
        <fullName evidence="2">Uncharacterized protein</fullName>
    </submittedName>
</protein>
<evidence type="ECO:0000313" key="3">
    <source>
        <dbReference type="Proteomes" id="UP000749646"/>
    </source>
</evidence>
<accession>A0A9P6M5C7</accession>
<evidence type="ECO:0000256" key="1">
    <source>
        <dbReference type="SAM" id="MobiDB-lite"/>
    </source>
</evidence>
<comment type="caution">
    <text evidence="2">The sequence shown here is derived from an EMBL/GenBank/DDBJ whole genome shotgun (WGS) entry which is preliminary data.</text>
</comment>
<keyword evidence="3" id="KW-1185">Reference proteome</keyword>
<evidence type="ECO:0000313" key="2">
    <source>
        <dbReference type="EMBL" id="KAF9967016.1"/>
    </source>
</evidence>
<dbReference type="AlphaFoldDB" id="A0A9P6M5C7"/>
<feature type="non-terminal residue" evidence="2">
    <location>
        <position position="68"/>
    </location>
</feature>
<name>A0A9P6M5C7_9FUNG</name>
<proteinExistence type="predicted"/>
<feature type="region of interest" description="Disordered" evidence="1">
    <location>
        <begin position="49"/>
        <end position="68"/>
    </location>
</feature>
<organism evidence="2 3">
    <name type="scientific">Modicella reniformis</name>
    <dbReference type="NCBI Taxonomy" id="1440133"/>
    <lineage>
        <taxon>Eukaryota</taxon>
        <taxon>Fungi</taxon>
        <taxon>Fungi incertae sedis</taxon>
        <taxon>Mucoromycota</taxon>
        <taxon>Mortierellomycotina</taxon>
        <taxon>Mortierellomycetes</taxon>
        <taxon>Mortierellales</taxon>
        <taxon>Mortierellaceae</taxon>
        <taxon>Modicella</taxon>
    </lineage>
</organism>
<dbReference type="EMBL" id="JAAAHW010005681">
    <property type="protein sequence ID" value="KAF9967016.1"/>
    <property type="molecule type" value="Genomic_DNA"/>
</dbReference>
<gene>
    <name evidence="2" type="ORF">BGZ65_000170</name>
</gene>
<reference evidence="2" key="1">
    <citation type="journal article" date="2020" name="Fungal Divers.">
        <title>Resolving the Mortierellaceae phylogeny through synthesis of multi-gene phylogenetics and phylogenomics.</title>
        <authorList>
            <person name="Vandepol N."/>
            <person name="Liber J."/>
            <person name="Desiro A."/>
            <person name="Na H."/>
            <person name="Kennedy M."/>
            <person name="Barry K."/>
            <person name="Grigoriev I.V."/>
            <person name="Miller A.N."/>
            <person name="O'Donnell K."/>
            <person name="Stajich J.E."/>
            <person name="Bonito G."/>
        </authorList>
    </citation>
    <scope>NUCLEOTIDE SEQUENCE</scope>
    <source>
        <strain evidence="2">MES-2147</strain>
    </source>
</reference>
<dbReference type="Proteomes" id="UP000749646">
    <property type="component" value="Unassembled WGS sequence"/>
</dbReference>